<dbReference type="InterPro" id="IPR011935">
    <property type="entry name" value="CHP02231"/>
</dbReference>
<dbReference type="AlphaFoldDB" id="A0A6V8N967"/>
<dbReference type="Gene3D" id="2.60.40.2960">
    <property type="match status" value="1"/>
</dbReference>
<sequence length="553" mass="59684">MQLRPFLISLLITLLAASAATGEPVPVVSQIRSVTVYADQAQVTRTGTVNLKAGLNLVSIDNLPLLLNQDSLRVSGKGSAGARIAGLTVKPVFLEQLQEKHIQELEEQIEGGQHKLAALDARHKGLAAQKAFLESIRVGWGERISKELGQGKPTTGELGDAAKFVGEGVGKVEESIYETEAAKRPLQSRINALRQELEQAKGNRSKEVRSVEVAIEAERQMSFDLELSYLVAGAHWVPTYDLRLNAEGTAAELTYRAQVWQQTGEAWPKVRLALSSARPEAGGAPPELFPWHVGFYQPPMPLTPRRAAKATGAFALGAAPAPEAQALDVLEGAAPSSVSARPVEAELAEGQTSVLFSVPQPVDIPADGSRTGSVIAVATLPVNAEYQSVPKLAPRVFLKSEVTNASSYPLLAGEVNIFNDAVFTGKSFLKTIAAGEKFDLYFGADERVKVKREVARVSKQGGLLGGNRISYRVSVELDNFKKQPIRLSLVDQLPLAGSEEIKVKLEEEKPAPDERKPDGTLTWKLNLAPGEKKKLSYDIVIEYPKGRTLTGAE</sequence>
<gene>
    <name evidence="5" type="ORF">GMLC_27110</name>
</gene>
<comment type="caution">
    <text evidence="5">The sequence shown here is derived from an EMBL/GenBank/DDBJ whole genome shotgun (WGS) entry which is preliminary data.</text>
</comment>
<accession>A0A6V8N967</accession>
<protein>
    <recommendedName>
        <fullName evidence="7">Mucoidy inhibitor MuiA family protein</fullName>
    </recommendedName>
</protein>
<dbReference type="InterPro" id="IPR037291">
    <property type="entry name" value="DUF4139"/>
</dbReference>
<evidence type="ECO:0000313" key="6">
    <source>
        <dbReference type="Proteomes" id="UP000587586"/>
    </source>
</evidence>
<evidence type="ECO:0000256" key="1">
    <source>
        <dbReference type="SAM" id="Coils"/>
    </source>
</evidence>
<reference evidence="6" key="1">
    <citation type="submission" date="2020-06" db="EMBL/GenBank/DDBJ databases">
        <title>Draft genomic sequecing of Geomonas sp. Red745.</title>
        <authorList>
            <person name="Itoh H."/>
            <person name="Xu Z.X."/>
            <person name="Ushijima N."/>
            <person name="Masuda Y."/>
            <person name="Shiratori Y."/>
            <person name="Senoo K."/>
        </authorList>
    </citation>
    <scope>NUCLEOTIDE SEQUENCE [LARGE SCALE GENOMIC DNA]</scope>
    <source>
        <strain evidence="6">Red745</strain>
    </source>
</reference>
<dbReference type="Pfam" id="PF13598">
    <property type="entry name" value="DUF4139"/>
    <property type="match status" value="1"/>
</dbReference>
<name>A0A6V8N967_9BACT</name>
<dbReference type="PANTHER" id="PTHR31005:SF8">
    <property type="entry name" value="DUF4139 DOMAIN-CONTAINING PROTEIN"/>
    <property type="match status" value="1"/>
</dbReference>
<dbReference type="RefSeq" id="WP_183361711.1">
    <property type="nucleotide sequence ID" value="NZ_BLXZ01000005.1"/>
</dbReference>
<evidence type="ECO:0000313" key="5">
    <source>
        <dbReference type="EMBL" id="GFO69132.1"/>
    </source>
</evidence>
<dbReference type="EMBL" id="BLXZ01000005">
    <property type="protein sequence ID" value="GFO69132.1"/>
    <property type="molecule type" value="Genomic_DNA"/>
</dbReference>
<keyword evidence="2" id="KW-0732">Signal</keyword>
<evidence type="ECO:0000259" key="4">
    <source>
        <dbReference type="Pfam" id="PF13600"/>
    </source>
</evidence>
<proteinExistence type="predicted"/>
<keyword evidence="6" id="KW-1185">Reference proteome</keyword>
<feature type="chain" id="PRO_5028064217" description="Mucoidy inhibitor MuiA family protein" evidence="2">
    <location>
        <begin position="20"/>
        <end position="553"/>
    </location>
</feature>
<dbReference type="Pfam" id="PF13600">
    <property type="entry name" value="DUF4140"/>
    <property type="match status" value="1"/>
</dbReference>
<evidence type="ECO:0008006" key="7">
    <source>
        <dbReference type="Google" id="ProtNLM"/>
    </source>
</evidence>
<keyword evidence="1" id="KW-0175">Coiled coil</keyword>
<evidence type="ECO:0000256" key="2">
    <source>
        <dbReference type="SAM" id="SignalP"/>
    </source>
</evidence>
<feature type="signal peptide" evidence="2">
    <location>
        <begin position="1"/>
        <end position="19"/>
    </location>
</feature>
<feature type="domain" description="DUF4139" evidence="3">
    <location>
        <begin position="225"/>
        <end position="545"/>
    </location>
</feature>
<evidence type="ECO:0000259" key="3">
    <source>
        <dbReference type="Pfam" id="PF13598"/>
    </source>
</evidence>
<dbReference type="InterPro" id="IPR025554">
    <property type="entry name" value="DUF4140"/>
</dbReference>
<feature type="coiled-coil region" evidence="1">
    <location>
        <begin position="183"/>
        <end position="210"/>
    </location>
</feature>
<feature type="domain" description="DUF4140" evidence="4">
    <location>
        <begin position="34"/>
        <end position="133"/>
    </location>
</feature>
<dbReference type="Proteomes" id="UP000587586">
    <property type="component" value="Unassembled WGS sequence"/>
</dbReference>
<dbReference type="PANTHER" id="PTHR31005">
    <property type="entry name" value="DUF4139 DOMAIN-CONTAINING PROTEIN"/>
    <property type="match status" value="1"/>
</dbReference>
<dbReference type="NCBIfam" id="TIGR02231">
    <property type="entry name" value="mucoidy inhibitor MuiA family protein"/>
    <property type="match status" value="1"/>
</dbReference>
<organism evidence="5 6">
    <name type="scientific">Geomonas limicola</name>
    <dbReference type="NCBI Taxonomy" id="2740186"/>
    <lineage>
        <taxon>Bacteria</taxon>
        <taxon>Pseudomonadati</taxon>
        <taxon>Thermodesulfobacteriota</taxon>
        <taxon>Desulfuromonadia</taxon>
        <taxon>Geobacterales</taxon>
        <taxon>Geobacteraceae</taxon>
        <taxon>Geomonas</taxon>
    </lineage>
</organism>